<dbReference type="SUPFAM" id="SSF81383">
    <property type="entry name" value="F-box domain"/>
    <property type="match status" value="1"/>
</dbReference>
<evidence type="ECO:0000259" key="1">
    <source>
        <dbReference type="PROSITE" id="PS50181"/>
    </source>
</evidence>
<accession>A0A4S8L5N4</accession>
<dbReference type="SMART" id="SM00256">
    <property type="entry name" value="FBOX"/>
    <property type="match status" value="1"/>
</dbReference>
<proteinExistence type="predicted"/>
<dbReference type="Pfam" id="PF00646">
    <property type="entry name" value="F-box"/>
    <property type="match status" value="1"/>
</dbReference>
<dbReference type="Proteomes" id="UP000297245">
    <property type="component" value="Unassembled WGS sequence"/>
</dbReference>
<dbReference type="InterPro" id="IPR036047">
    <property type="entry name" value="F-box-like_dom_sf"/>
</dbReference>
<name>A0A4S8L5N4_DENBC</name>
<dbReference type="Gene3D" id="1.20.1280.50">
    <property type="match status" value="1"/>
</dbReference>
<dbReference type="EMBL" id="ML179645">
    <property type="protein sequence ID" value="THU83741.1"/>
    <property type="molecule type" value="Genomic_DNA"/>
</dbReference>
<dbReference type="CDD" id="cd09917">
    <property type="entry name" value="F-box_SF"/>
    <property type="match status" value="1"/>
</dbReference>
<protein>
    <recommendedName>
        <fullName evidence="1">F-box domain-containing protein</fullName>
    </recommendedName>
</protein>
<dbReference type="InterPro" id="IPR001810">
    <property type="entry name" value="F-box_dom"/>
</dbReference>
<sequence>MGGWDELCVFTGICPYGGPTVLTFDVETTAAKMAEEIISMSPHGQSVSVDQLLIILKDALDLCSREDDLGHGDWRPDGFDPRGFYDTAVAIGYFDHKFGYCNGMYWDQDLRRAAGGRGIEFRRVRHPNEYGGFRTIIPPLDNLDVGEMTKNTECTSYRGSTNFFALEGPYCYLEAWIDRASLPPRSVAFPQDPADMDFAGELYEIVNSRSIGRVEYDWAEKRVAGYLPCIDYDDIEQGPIEYQDEFYSTRKGSRWTSDAISQGLRGKELVPYLIRDFNAWICMPPDLWPSPPSILTPLFTIFDESCALTHMHNLPNDLLLEIFSYVRLADLMNLSSTCRSMRNLLTNTGTLNSVLRQAVLSRHGPLRWILPVATVQGEVEYAEEIAHKWLASPYAIACAHISTMDSSPKSAFSDQAFPYHVFIPVYLNVDTGIESFSMSSRKRLWKQAQQFQELWYEYRTKGWETDIFSMFDEETLNVRQAEMSAMYG</sequence>
<evidence type="ECO:0000313" key="2">
    <source>
        <dbReference type="EMBL" id="THU83741.1"/>
    </source>
</evidence>
<dbReference type="PROSITE" id="PS50181">
    <property type="entry name" value="FBOX"/>
    <property type="match status" value="1"/>
</dbReference>
<organism evidence="2 3">
    <name type="scientific">Dendrothele bispora (strain CBS 962.96)</name>
    <dbReference type="NCBI Taxonomy" id="1314807"/>
    <lineage>
        <taxon>Eukaryota</taxon>
        <taxon>Fungi</taxon>
        <taxon>Dikarya</taxon>
        <taxon>Basidiomycota</taxon>
        <taxon>Agaricomycotina</taxon>
        <taxon>Agaricomycetes</taxon>
        <taxon>Agaricomycetidae</taxon>
        <taxon>Agaricales</taxon>
        <taxon>Agaricales incertae sedis</taxon>
        <taxon>Dendrothele</taxon>
    </lineage>
</organism>
<dbReference type="AlphaFoldDB" id="A0A4S8L5N4"/>
<gene>
    <name evidence="2" type="ORF">K435DRAFT_871020</name>
</gene>
<reference evidence="2 3" key="1">
    <citation type="journal article" date="2019" name="Nat. Ecol. Evol.">
        <title>Megaphylogeny resolves global patterns of mushroom evolution.</title>
        <authorList>
            <person name="Varga T."/>
            <person name="Krizsan K."/>
            <person name="Foldi C."/>
            <person name="Dima B."/>
            <person name="Sanchez-Garcia M."/>
            <person name="Sanchez-Ramirez S."/>
            <person name="Szollosi G.J."/>
            <person name="Szarkandi J.G."/>
            <person name="Papp V."/>
            <person name="Albert L."/>
            <person name="Andreopoulos W."/>
            <person name="Angelini C."/>
            <person name="Antonin V."/>
            <person name="Barry K.W."/>
            <person name="Bougher N.L."/>
            <person name="Buchanan P."/>
            <person name="Buyck B."/>
            <person name="Bense V."/>
            <person name="Catcheside P."/>
            <person name="Chovatia M."/>
            <person name="Cooper J."/>
            <person name="Damon W."/>
            <person name="Desjardin D."/>
            <person name="Finy P."/>
            <person name="Geml J."/>
            <person name="Haridas S."/>
            <person name="Hughes K."/>
            <person name="Justo A."/>
            <person name="Karasinski D."/>
            <person name="Kautmanova I."/>
            <person name="Kiss B."/>
            <person name="Kocsube S."/>
            <person name="Kotiranta H."/>
            <person name="LaButti K.M."/>
            <person name="Lechner B.E."/>
            <person name="Liimatainen K."/>
            <person name="Lipzen A."/>
            <person name="Lukacs Z."/>
            <person name="Mihaltcheva S."/>
            <person name="Morgado L.N."/>
            <person name="Niskanen T."/>
            <person name="Noordeloos M.E."/>
            <person name="Ohm R.A."/>
            <person name="Ortiz-Santana B."/>
            <person name="Ovrebo C."/>
            <person name="Racz N."/>
            <person name="Riley R."/>
            <person name="Savchenko A."/>
            <person name="Shiryaev A."/>
            <person name="Soop K."/>
            <person name="Spirin V."/>
            <person name="Szebenyi C."/>
            <person name="Tomsovsky M."/>
            <person name="Tulloss R.E."/>
            <person name="Uehling J."/>
            <person name="Grigoriev I.V."/>
            <person name="Vagvolgyi C."/>
            <person name="Papp T."/>
            <person name="Martin F.M."/>
            <person name="Miettinen O."/>
            <person name="Hibbett D.S."/>
            <person name="Nagy L.G."/>
        </authorList>
    </citation>
    <scope>NUCLEOTIDE SEQUENCE [LARGE SCALE GENOMIC DNA]</scope>
    <source>
        <strain evidence="2 3">CBS 962.96</strain>
    </source>
</reference>
<feature type="domain" description="F-box" evidence="1">
    <location>
        <begin position="308"/>
        <end position="358"/>
    </location>
</feature>
<dbReference type="OrthoDB" id="2987940at2759"/>
<keyword evidence="3" id="KW-1185">Reference proteome</keyword>
<evidence type="ECO:0000313" key="3">
    <source>
        <dbReference type="Proteomes" id="UP000297245"/>
    </source>
</evidence>